<gene>
    <name evidence="9" type="ORF">GCM10011450_20930</name>
</gene>
<dbReference type="PANTHER" id="PTHR43876:SF7">
    <property type="entry name" value="UBIQUINONE BIOSYNTHESIS MONOOXYGENASE COQ6, MITOCHONDRIAL"/>
    <property type="match status" value="1"/>
</dbReference>
<dbReference type="AlphaFoldDB" id="A0A918MZU2"/>
<dbReference type="InterPro" id="IPR036188">
    <property type="entry name" value="FAD/NAD-bd_sf"/>
</dbReference>
<dbReference type="Proteomes" id="UP000608345">
    <property type="component" value="Unassembled WGS sequence"/>
</dbReference>
<evidence type="ECO:0000256" key="1">
    <source>
        <dbReference type="ARBA" id="ARBA00001974"/>
    </source>
</evidence>
<keyword evidence="6" id="KW-0560">Oxidoreductase</keyword>
<reference evidence="9" key="2">
    <citation type="submission" date="2020-09" db="EMBL/GenBank/DDBJ databases">
        <authorList>
            <person name="Sun Q."/>
            <person name="Kim S."/>
        </authorList>
    </citation>
    <scope>NUCLEOTIDE SEQUENCE</scope>
    <source>
        <strain evidence="9">KCTC 23732</strain>
    </source>
</reference>
<dbReference type="SUPFAM" id="SSF51905">
    <property type="entry name" value="FAD/NAD(P)-binding domain"/>
    <property type="match status" value="1"/>
</dbReference>
<organism evidence="9 10">
    <name type="scientific">Advenella faeciporci</name>
    <dbReference type="NCBI Taxonomy" id="797535"/>
    <lineage>
        <taxon>Bacteria</taxon>
        <taxon>Pseudomonadati</taxon>
        <taxon>Pseudomonadota</taxon>
        <taxon>Betaproteobacteria</taxon>
        <taxon>Burkholderiales</taxon>
        <taxon>Alcaligenaceae</taxon>
    </lineage>
</organism>
<name>A0A918MZU2_9BURK</name>
<evidence type="ECO:0000256" key="6">
    <source>
        <dbReference type="ARBA" id="ARBA00023002"/>
    </source>
</evidence>
<comment type="pathway">
    <text evidence="2">Cofactor biosynthesis; ubiquinone biosynthesis.</text>
</comment>
<dbReference type="EMBL" id="BMYS01000015">
    <property type="protein sequence ID" value="GGW90472.1"/>
    <property type="molecule type" value="Genomic_DNA"/>
</dbReference>
<evidence type="ECO:0000259" key="8">
    <source>
        <dbReference type="Pfam" id="PF01494"/>
    </source>
</evidence>
<proteinExistence type="inferred from homology"/>
<evidence type="ECO:0000256" key="3">
    <source>
        <dbReference type="ARBA" id="ARBA00005349"/>
    </source>
</evidence>
<evidence type="ECO:0000256" key="4">
    <source>
        <dbReference type="ARBA" id="ARBA00022630"/>
    </source>
</evidence>
<dbReference type="GO" id="GO:0004497">
    <property type="term" value="F:monooxygenase activity"/>
    <property type="evidence" value="ECO:0007669"/>
    <property type="project" value="UniProtKB-KW"/>
</dbReference>
<dbReference type="Pfam" id="PF01494">
    <property type="entry name" value="FAD_binding_3"/>
    <property type="match status" value="1"/>
</dbReference>
<reference evidence="9" key="1">
    <citation type="journal article" date="2014" name="Int. J. Syst. Evol. Microbiol.">
        <title>Complete genome sequence of Corynebacterium casei LMG S-19264T (=DSM 44701T), isolated from a smear-ripened cheese.</title>
        <authorList>
            <consortium name="US DOE Joint Genome Institute (JGI-PGF)"/>
            <person name="Walter F."/>
            <person name="Albersmeier A."/>
            <person name="Kalinowski J."/>
            <person name="Ruckert C."/>
        </authorList>
    </citation>
    <scope>NUCLEOTIDE SEQUENCE</scope>
    <source>
        <strain evidence="9">KCTC 23732</strain>
    </source>
</reference>
<dbReference type="NCBIfam" id="TIGR01988">
    <property type="entry name" value="Ubi-OHases"/>
    <property type="match status" value="1"/>
</dbReference>
<dbReference type="InterPro" id="IPR010971">
    <property type="entry name" value="UbiH/COQ6"/>
</dbReference>
<dbReference type="PRINTS" id="PR00420">
    <property type="entry name" value="RNGMNOXGNASE"/>
</dbReference>
<evidence type="ECO:0000256" key="5">
    <source>
        <dbReference type="ARBA" id="ARBA00022827"/>
    </source>
</evidence>
<dbReference type="PANTHER" id="PTHR43876">
    <property type="entry name" value="UBIQUINONE BIOSYNTHESIS MONOOXYGENASE COQ6, MITOCHONDRIAL"/>
    <property type="match status" value="1"/>
</dbReference>
<comment type="caution">
    <text evidence="9">The sequence shown here is derived from an EMBL/GenBank/DDBJ whole genome shotgun (WGS) entry which is preliminary data.</text>
</comment>
<evidence type="ECO:0000256" key="7">
    <source>
        <dbReference type="ARBA" id="ARBA00023033"/>
    </source>
</evidence>
<dbReference type="InterPro" id="IPR051205">
    <property type="entry name" value="UbiH/COQ6_monooxygenase"/>
</dbReference>
<keyword evidence="4" id="KW-0285">Flavoprotein</keyword>
<keyword evidence="7 9" id="KW-0503">Monooxygenase</keyword>
<dbReference type="GO" id="GO:0071949">
    <property type="term" value="F:FAD binding"/>
    <property type="evidence" value="ECO:0007669"/>
    <property type="project" value="InterPro"/>
</dbReference>
<evidence type="ECO:0000313" key="9">
    <source>
        <dbReference type="EMBL" id="GGW90472.1"/>
    </source>
</evidence>
<evidence type="ECO:0000256" key="2">
    <source>
        <dbReference type="ARBA" id="ARBA00004749"/>
    </source>
</evidence>
<dbReference type="InterPro" id="IPR002938">
    <property type="entry name" value="FAD-bd"/>
</dbReference>
<keyword evidence="10" id="KW-1185">Reference proteome</keyword>
<evidence type="ECO:0000313" key="10">
    <source>
        <dbReference type="Proteomes" id="UP000608345"/>
    </source>
</evidence>
<dbReference type="RefSeq" id="WP_425549738.1">
    <property type="nucleotide sequence ID" value="NZ_BAABFY010000050.1"/>
</dbReference>
<keyword evidence="5" id="KW-0274">FAD</keyword>
<dbReference type="PROSITE" id="PS01304">
    <property type="entry name" value="UBIH"/>
    <property type="match status" value="1"/>
</dbReference>
<sequence length="387" mass="42683">MAIMEEFDFDIAILGAGPAGCALACTLASVSQGSLRIALFQGLNKRHDPAKDTRVLALNYGSKVFLEKHRLWPDHSATIETVHVSQKNRLGRTLISNKDFNVPMLGSVVAYAELYRKLQERLQQLPVTVLSGELASAAQENDKAPVIVTQGEKTWRTRIAVQCDGIKPKGIHREYNQHALITSARAQFPKQGWAWERFTREGPLAVLPHPIYKDAQSIVWCTSPARARELAQLDDATFSRTLTGHFGERLGLLSALEKRAVFPLHLSASKNTVNGHIATLGNAAQTLHPVAGQGLNLGLRDVATLVHCLKPWMLDTSQAAAPFLDKFANSRKLDRMITCELTDFLPRIFSTGNPLVEHGCGLSLLGMDLLKPLRQPLAMHLLQGFRN</sequence>
<dbReference type="Gene3D" id="3.50.50.60">
    <property type="entry name" value="FAD/NAD(P)-binding domain"/>
    <property type="match status" value="2"/>
</dbReference>
<feature type="domain" description="FAD-binding" evidence="8">
    <location>
        <begin position="9"/>
        <end position="310"/>
    </location>
</feature>
<dbReference type="GO" id="GO:0006744">
    <property type="term" value="P:ubiquinone biosynthetic process"/>
    <property type="evidence" value="ECO:0007669"/>
    <property type="project" value="InterPro"/>
</dbReference>
<comment type="similarity">
    <text evidence="3">Belongs to the UbiH/COQ6 family.</text>
</comment>
<dbReference type="GO" id="GO:0016705">
    <property type="term" value="F:oxidoreductase activity, acting on paired donors, with incorporation or reduction of molecular oxygen"/>
    <property type="evidence" value="ECO:0007669"/>
    <property type="project" value="InterPro"/>
</dbReference>
<comment type="cofactor">
    <cofactor evidence="1">
        <name>FAD</name>
        <dbReference type="ChEBI" id="CHEBI:57692"/>
    </cofactor>
</comment>
<protein>
    <submittedName>
        <fullName evidence="9">Monooxygenase</fullName>
    </submittedName>
</protein>
<dbReference type="InterPro" id="IPR018168">
    <property type="entry name" value="Ubi_Hdrlase_CS"/>
</dbReference>
<accession>A0A918MZU2</accession>